<comment type="similarity">
    <text evidence="1 3">Belongs to the GcvH family.</text>
</comment>
<keyword evidence="2 3" id="KW-0450">Lipoyl</keyword>
<dbReference type="InterPro" id="IPR003016">
    <property type="entry name" value="2-oxoA_DH_lipoyl-BS"/>
</dbReference>
<protein>
    <recommendedName>
        <fullName evidence="3">Glycine cleavage system H protein</fullName>
    </recommendedName>
</protein>
<evidence type="ECO:0000313" key="5">
    <source>
        <dbReference type="EMBL" id="WWV65748.1"/>
    </source>
</evidence>
<dbReference type="NCBIfam" id="TIGR00527">
    <property type="entry name" value="gcvH"/>
    <property type="match status" value="1"/>
</dbReference>
<dbReference type="Gene3D" id="2.40.50.100">
    <property type="match status" value="1"/>
</dbReference>
<evidence type="ECO:0000256" key="2">
    <source>
        <dbReference type="ARBA" id="ARBA00022823"/>
    </source>
</evidence>
<comment type="function">
    <text evidence="3">The glycine cleavage system catalyzes the degradation of glycine. The H protein shuttles the methylamine group of glycine from the P protein to the T protein.</text>
</comment>
<dbReference type="InterPro" id="IPR011053">
    <property type="entry name" value="Single_hybrid_motif"/>
</dbReference>
<dbReference type="InterPro" id="IPR033753">
    <property type="entry name" value="GCV_H/Fam206"/>
</dbReference>
<comment type="cofactor">
    <cofactor evidence="3">
        <name>(R)-lipoate</name>
        <dbReference type="ChEBI" id="CHEBI:83088"/>
    </cofactor>
    <text evidence="3">Binds 1 lipoyl cofactor covalently.</text>
</comment>
<dbReference type="EMBL" id="CP146284">
    <property type="protein sequence ID" value="WWV65748.1"/>
    <property type="molecule type" value="Genomic_DNA"/>
</dbReference>
<dbReference type="CDD" id="cd06848">
    <property type="entry name" value="GCS_H"/>
    <property type="match status" value="1"/>
</dbReference>
<dbReference type="NCBIfam" id="NF002270">
    <property type="entry name" value="PRK01202.1"/>
    <property type="match status" value="1"/>
</dbReference>
<evidence type="ECO:0000313" key="6">
    <source>
        <dbReference type="Proteomes" id="UP001320603"/>
    </source>
</evidence>
<reference evidence="5 6" key="1">
    <citation type="submission" date="2024-02" db="EMBL/GenBank/DDBJ databases">
        <title>Whole genome sequencing of Parabacteroides sp. AD58.</title>
        <authorList>
            <person name="Chaplin A.V."/>
            <person name="Pikina A.P."/>
            <person name="Sokolova S.R."/>
            <person name="Korostin D.O."/>
            <person name="Efimov B.A."/>
        </authorList>
    </citation>
    <scope>NUCLEOTIDE SEQUENCE [LARGE SCALE GENOMIC DNA]</scope>
    <source>
        <strain evidence="5 6">AD58</strain>
    </source>
</reference>
<dbReference type="PANTHER" id="PTHR11715:SF3">
    <property type="entry name" value="GLYCINE CLEAVAGE SYSTEM H PROTEIN-RELATED"/>
    <property type="match status" value="1"/>
</dbReference>
<dbReference type="Pfam" id="PF01597">
    <property type="entry name" value="GCV_H"/>
    <property type="match status" value="1"/>
</dbReference>
<proteinExistence type="inferred from homology"/>
<evidence type="ECO:0000259" key="4">
    <source>
        <dbReference type="PROSITE" id="PS50968"/>
    </source>
</evidence>
<feature type="modified residue" description="N6-lipoyllysine" evidence="3">
    <location>
        <position position="63"/>
    </location>
</feature>
<dbReference type="RefSeq" id="WP_251966734.1">
    <property type="nucleotide sequence ID" value="NZ_CP146284.1"/>
</dbReference>
<evidence type="ECO:0000256" key="1">
    <source>
        <dbReference type="ARBA" id="ARBA00009249"/>
    </source>
</evidence>
<dbReference type="PROSITE" id="PS50968">
    <property type="entry name" value="BIOTINYL_LIPOYL"/>
    <property type="match status" value="1"/>
</dbReference>
<dbReference type="InterPro" id="IPR017453">
    <property type="entry name" value="GCV_H_sub"/>
</dbReference>
<sequence>MNFPTDVKYTKDHEWIRVDGDVAYVGITDYAQSELGEIVYVDITTEGETVGKEEVFGTIEAVKTVSDLFMPVTGEVLEVNPELEDAPQLVNEDAYGKGWIIKVSVSDAAELDELLSAAEYEQLIAK</sequence>
<name>A0ABZ2IIJ5_9BACT</name>
<accession>A0ABZ2IIJ5</accession>
<dbReference type="Proteomes" id="UP001320603">
    <property type="component" value="Chromosome"/>
</dbReference>
<dbReference type="SUPFAM" id="SSF51230">
    <property type="entry name" value="Single hybrid motif"/>
    <property type="match status" value="1"/>
</dbReference>
<dbReference type="PANTHER" id="PTHR11715">
    <property type="entry name" value="GLYCINE CLEAVAGE SYSTEM H PROTEIN"/>
    <property type="match status" value="1"/>
</dbReference>
<dbReference type="PROSITE" id="PS00189">
    <property type="entry name" value="LIPOYL"/>
    <property type="match status" value="1"/>
</dbReference>
<keyword evidence="6" id="KW-1185">Reference proteome</keyword>
<dbReference type="InterPro" id="IPR002930">
    <property type="entry name" value="GCV_H"/>
</dbReference>
<dbReference type="HAMAP" id="MF_00272">
    <property type="entry name" value="GcvH"/>
    <property type="match status" value="1"/>
</dbReference>
<dbReference type="InterPro" id="IPR000089">
    <property type="entry name" value="Biotin_lipoyl"/>
</dbReference>
<gene>
    <name evidence="3 5" type="primary">gcvH</name>
    <name evidence="5" type="ORF">NEE14_012185</name>
</gene>
<evidence type="ECO:0000256" key="3">
    <source>
        <dbReference type="HAMAP-Rule" id="MF_00272"/>
    </source>
</evidence>
<organism evidence="5 6">
    <name type="scientific">Parabacteroides absconsus</name>
    <dbReference type="NCBI Taxonomy" id="2951805"/>
    <lineage>
        <taxon>Bacteria</taxon>
        <taxon>Pseudomonadati</taxon>
        <taxon>Bacteroidota</taxon>
        <taxon>Bacteroidia</taxon>
        <taxon>Bacteroidales</taxon>
        <taxon>Tannerellaceae</taxon>
        <taxon>Parabacteroides</taxon>
    </lineage>
</organism>
<comment type="subunit">
    <text evidence="3">The glycine cleavage system is composed of four proteins: P, T, L and H.</text>
</comment>
<feature type="domain" description="Lipoyl-binding" evidence="4">
    <location>
        <begin position="22"/>
        <end position="104"/>
    </location>
</feature>